<reference evidence="2 3" key="1">
    <citation type="submission" date="2024-02" db="EMBL/GenBank/DDBJ databases">
        <authorList>
            <person name="Daric V."/>
            <person name="Darras S."/>
        </authorList>
    </citation>
    <scope>NUCLEOTIDE SEQUENCE [LARGE SCALE GENOMIC DNA]</scope>
</reference>
<evidence type="ECO:0000256" key="1">
    <source>
        <dbReference type="SAM" id="MobiDB-lite"/>
    </source>
</evidence>
<comment type="caution">
    <text evidence="2">The sequence shown here is derived from an EMBL/GenBank/DDBJ whole genome shotgun (WGS) entry which is preliminary data.</text>
</comment>
<evidence type="ECO:0000313" key="3">
    <source>
        <dbReference type="Proteomes" id="UP001642483"/>
    </source>
</evidence>
<keyword evidence="3" id="KW-1185">Reference proteome</keyword>
<sequence>MCHLKEDMTSVMNFYQKQINIVSNLVEGCEVVEPYVVTHQLQAEIELLSFINDIKGTVPFQANTPLLNEKLGTSDMAKLDPMEKEDDESESPINLSELQHILTEFGSESEGSDNEDEA</sequence>
<feature type="region of interest" description="Disordered" evidence="1">
    <location>
        <begin position="72"/>
        <end position="94"/>
    </location>
</feature>
<accession>A0ABP0FB31</accession>
<organism evidence="2 3">
    <name type="scientific">Clavelina lepadiformis</name>
    <name type="common">Light-bulb sea squirt</name>
    <name type="synonym">Ascidia lepadiformis</name>
    <dbReference type="NCBI Taxonomy" id="159417"/>
    <lineage>
        <taxon>Eukaryota</taxon>
        <taxon>Metazoa</taxon>
        <taxon>Chordata</taxon>
        <taxon>Tunicata</taxon>
        <taxon>Ascidiacea</taxon>
        <taxon>Aplousobranchia</taxon>
        <taxon>Clavelinidae</taxon>
        <taxon>Clavelina</taxon>
    </lineage>
</organism>
<name>A0ABP0FB31_CLALP</name>
<evidence type="ECO:0000313" key="2">
    <source>
        <dbReference type="EMBL" id="CAK8676900.1"/>
    </source>
</evidence>
<dbReference type="Proteomes" id="UP001642483">
    <property type="component" value="Unassembled WGS sequence"/>
</dbReference>
<proteinExistence type="predicted"/>
<dbReference type="EMBL" id="CAWYQH010000035">
    <property type="protein sequence ID" value="CAK8676900.1"/>
    <property type="molecule type" value="Genomic_DNA"/>
</dbReference>
<protein>
    <submittedName>
        <fullName evidence="2">Uncharacterized protein</fullName>
    </submittedName>
</protein>
<gene>
    <name evidence="2" type="ORF">CVLEPA_LOCUS6322</name>
</gene>